<dbReference type="GO" id="GO:0004497">
    <property type="term" value="F:monooxygenase activity"/>
    <property type="evidence" value="ECO:0007669"/>
    <property type="project" value="UniProtKB-KW"/>
</dbReference>
<evidence type="ECO:0000256" key="3">
    <source>
        <dbReference type="ARBA" id="ARBA00022827"/>
    </source>
</evidence>
<keyword evidence="3" id="KW-0274">FAD</keyword>
<reference evidence="8" key="1">
    <citation type="journal article" date="2020" name="Stud. Mycol.">
        <title>101 Dothideomycetes genomes: a test case for predicting lifestyles and emergence of pathogens.</title>
        <authorList>
            <person name="Haridas S."/>
            <person name="Albert R."/>
            <person name="Binder M."/>
            <person name="Bloem J."/>
            <person name="Labutti K."/>
            <person name="Salamov A."/>
            <person name="Andreopoulos B."/>
            <person name="Baker S."/>
            <person name="Barry K."/>
            <person name="Bills G."/>
            <person name="Bluhm B."/>
            <person name="Cannon C."/>
            <person name="Castanera R."/>
            <person name="Culley D."/>
            <person name="Daum C."/>
            <person name="Ezra D."/>
            <person name="Gonzalez J."/>
            <person name="Henrissat B."/>
            <person name="Kuo A."/>
            <person name="Liang C."/>
            <person name="Lipzen A."/>
            <person name="Lutzoni F."/>
            <person name="Magnuson J."/>
            <person name="Mondo S."/>
            <person name="Nolan M."/>
            <person name="Ohm R."/>
            <person name="Pangilinan J."/>
            <person name="Park H.-J."/>
            <person name="Ramirez L."/>
            <person name="Alfaro M."/>
            <person name="Sun H."/>
            <person name="Tritt A."/>
            <person name="Yoshinaga Y."/>
            <person name="Zwiers L.-H."/>
            <person name="Turgeon B."/>
            <person name="Goodwin S."/>
            <person name="Spatafora J."/>
            <person name="Crous P."/>
            <person name="Grigoriev I."/>
        </authorList>
    </citation>
    <scope>NUCLEOTIDE SEQUENCE</scope>
    <source>
        <strain evidence="8">CBS 115976</strain>
    </source>
</reference>
<evidence type="ECO:0000256" key="4">
    <source>
        <dbReference type="ARBA" id="ARBA00023002"/>
    </source>
</evidence>
<evidence type="ECO:0000256" key="2">
    <source>
        <dbReference type="ARBA" id="ARBA00022630"/>
    </source>
</evidence>
<protein>
    <submittedName>
        <fullName evidence="8">FAD/NAD(P)-binding domain-containing protein</fullName>
    </submittedName>
</protein>
<keyword evidence="9" id="KW-1185">Reference proteome</keyword>
<organism evidence="8 9">
    <name type="scientific">Microthyrium microscopicum</name>
    <dbReference type="NCBI Taxonomy" id="703497"/>
    <lineage>
        <taxon>Eukaryota</taxon>
        <taxon>Fungi</taxon>
        <taxon>Dikarya</taxon>
        <taxon>Ascomycota</taxon>
        <taxon>Pezizomycotina</taxon>
        <taxon>Dothideomycetes</taxon>
        <taxon>Dothideomycetes incertae sedis</taxon>
        <taxon>Microthyriales</taxon>
        <taxon>Microthyriaceae</taxon>
        <taxon>Microthyrium</taxon>
    </lineage>
</organism>
<dbReference type="Gene3D" id="3.50.50.60">
    <property type="entry name" value="FAD/NAD(P)-binding domain"/>
    <property type="match status" value="1"/>
</dbReference>
<name>A0A6A6U1Y8_9PEZI</name>
<dbReference type="OrthoDB" id="16820at2759"/>
<comment type="similarity">
    <text evidence="1">Belongs to the paxM FAD-dependent monooxygenase family.</text>
</comment>
<sequence>MAQPKSSLNIIIVGAGIAGLSTYLHLQKYCSPLVDLKITIYESYNLATKRSAEDATFQELSSSSLLTGGGLGLSPNGMRILHELDEDLYTNVKASGFLAEKFVFKSSRGWRLNVAPTGDGRGKKGNPPGKEEVCLAVSRQGLRDTILEAVGLEKVVYKKVVKARMAEYSQGKKAAVVFEDGSEDEADLIIGADGVRSEVLRGIFNCDDEEMMPKPYYEGLIGVGGFIDGPIPEEIKNEKSMVFVFGPNGFFGYGATSEDQAMWWSTCQSDDLPEKRKITPEEMKSQLKSRHGSWKDPIIQDIIENADVEQIYPVWTVPELQRWGNNGLVVIGDAAHALQPTSGQGSSQALEDAKCLSLILSMLLKKRMEGTVDASLTDTIELSFKVFYDVRQPRIDKIVQRTKMMAQSKKDMSLAQEMTVLLMLWLMGKIPAIGT</sequence>
<evidence type="ECO:0000313" key="8">
    <source>
        <dbReference type="EMBL" id="KAF2666132.1"/>
    </source>
</evidence>
<dbReference type="GO" id="GO:0071949">
    <property type="term" value="F:FAD binding"/>
    <property type="evidence" value="ECO:0007669"/>
    <property type="project" value="InterPro"/>
</dbReference>
<dbReference type="AlphaFoldDB" id="A0A6A6U1Y8"/>
<keyword evidence="6" id="KW-0812">Transmembrane</keyword>
<keyword evidence="6" id="KW-1133">Transmembrane helix</keyword>
<dbReference type="InterPro" id="IPR002938">
    <property type="entry name" value="FAD-bd"/>
</dbReference>
<proteinExistence type="inferred from homology"/>
<dbReference type="SUPFAM" id="SSF51905">
    <property type="entry name" value="FAD/NAD(P)-binding domain"/>
    <property type="match status" value="1"/>
</dbReference>
<dbReference type="InterPro" id="IPR050493">
    <property type="entry name" value="FAD-dep_Monooxygenase_BioMet"/>
</dbReference>
<dbReference type="Pfam" id="PF01494">
    <property type="entry name" value="FAD_binding_3"/>
    <property type="match status" value="1"/>
</dbReference>
<dbReference type="PRINTS" id="PR00420">
    <property type="entry name" value="RNGMNOXGNASE"/>
</dbReference>
<dbReference type="EMBL" id="MU004239">
    <property type="protein sequence ID" value="KAF2666132.1"/>
    <property type="molecule type" value="Genomic_DNA"/>
</dbReference>
<feature type="domain" description="FAD-binding" evidence="7">
    <location>
        <begin position="169"/>
        <end position="368"/>
    </location>
</feature>
<keyword evidence="2" id="KW-0285">Flavoprotein</keyword>
<keyword evidence="4" id="KW-0560">Oxidoreductase</keyword>
<evidence type="ECO:0000259" key="7">
    <source>
        <dbReference type="Pfam" id="PF01494"/>
    </source>
</evidence>
<keyword evidence="5" id="KW-0503">Monooxygenase</keyword>
<keyword evidence="6" id="KW-0472">Membrane</keyword>
<gene>
    <name evidence="8" type="ORF">BT63DRAFT_458495</name>
</gene>
<accession>A0A6A6U1Y8</accession>
<evidence type="ECO:0000256" key="5">
    <source>
        <dbReference type="ARBA" id="ARBA00023033"/>
    </source>
</evidence>
<dbReference type="Proteomes" id="UP000799302">
    <property type="component" value="Unassembled WGS sequence"/>
</dbReference>
<evidence type="ECO:0000313" key="9">
    <source>
        <dbReference type="Proteomes" id="UP000799302"/>
    </source>
</evidence>
<feature type="transmembrane region" description="Helical" evidence="6">
    <location>
        <begin position="7"/>
        <end position="26"/>
    </location>
</feature>
<dbReference type="PANTHER" id="PTHR13789:SF309">
    <property type="entry name" value="PUTATIVE (AFU_ORTHOLOGUE AFUA_6G14510)-RELATED"/>
    <property type="match status" value="1"/>
</dbReference>
<dbReference type="PANTHER" id="PTHR13789">
    <property type="entry name" value="MONOOXYGENASE"/>
    <property type="match status" value="1"/>
</dbReference>
<evidence type="ECO:0000256" key="1">
    <source>
        <dbReference type="ARBA" id="ARBA00007992"/>
    </source>
</evidence>
<dbReference type="InterPro" id="IPR036188">
    <property type="entry name" value="FAD/NAD-bd_sf"/>
</dbReference>
<evidence type="ECO:0000256" key="6">
    <source>
        <dbReference type="SAM" id="Phobius"/>
    </source>
</evidence>